<dbReference type="SUPFAM" id="SSF50475">
    <property type="entry name" value="FMN-binding split barrel"/>
    <property type="match status" value="1"/>
</dbReference>
<dbReference type="AlphaFoldDB" id="A0A2N5DTY6"/>
<dbReference type="RefSeq" id="WP_101826751.1">
    <property type="nucleotide sequence ID" value="NZ_PJZH01000034.1"/>
</dbReference>
<keyword evidence="3" id="KW-1185">Reference proteome</keyword>
<dbReference type="Gene3D" id="2.30.110.10">
    <property type="entry name" value="Electron Transport, Fmn-binding Protein, Chain A"/>
    <property type="match status" value="1"/>
</dbReference>
<dbReference type="InterPro" id="IPR012349">
    <property type="entry name" value="Split_barrel_FMN-bd"/>
</dbReference>
<organism evidence="2 3">
    <name type="scientific">Chimaeribacter coloradensis</name>
    <dbReference type="NCBI Taxonomy" id="2060068"/>
    <lineage>
        <taxon>Bacteria</taxon>
        <taxon>Pseudomonadati</taxon>
        <taxon>Pseudomonadota</taxon>
        <taxon>Gammaproteobacteria</taxon>
        <taxon>Enterobacterales</taxon>
        <taxon>Yersiniaceae</taxon>
        <taxon>Chimaeribacter</taxon>
    </lineage>
</organism>
<dbReference type="Proteomes" id="UP000234503">
    <property type="component" value="Unassembled WGS sequence"/>
</dbReference>
<proteinExistence type="predicted"/>
<reference evidence="2 3" key="1">
    <citation type="submission" date="2017-12" db="EMBL/GenBank/DDBJ databases">
        <title>Characterization of six clinical isolates of Enterochimera gen. nov., a novel genus of the Yersiniaciae family and the three species Enterochimera arupensis sp. nov., Enterochimera coloradensis sp. nov, and Enterochimera californica sp. nov.</title>
        <authorList>
            <person name="Rossi A."/>
            <person name="Fisher M."/>
        </authorList>
    </citation>
    <scope>NUCLEOTIDE SEQUENCE [LARGE SCALE GENOMIC DNA]</scope>
    <source>
        <strain evidence="3">2016-Iso4</strain>
    </source>
</reference>
<evidence type="ECO:0000313" key="3">
    <source>
        <dbReference type="Proteomes" id="UP000234503"/>
    </source>
</evidence>
<dbReference type="InterPro" id="IPR052917">
    <property type="entry name" value="Stress-Dev_Protein"/>
</dbReference>
<dbReference type="EMBL" id="PJZH01000034">
    <property type="protein sequence ID" value="PLR30166.1"/>
    <property type="molecule type" value="Genomic_DNA"/>
</dbReference>
<dbReference type="PANTHER" id="PTHR34818">
    <property type="entry name" value="PROTEIN BLI-3"/>
    <property type="match status" value="1"/>
</dbReference>
<evidence type="ECO:0000259" key="1">
    <source>
        <dbReference type="Pfam" id="PF16242"/>
    </source>
</evidence>
<name>A0A2N5DTY6_9GAMM</name>
<protein>
    <submittedName>
        <fullName evidence="2">Pyridoxamine 5'-phosphate oxidase</fullName>
    </submittedName>
</protein>
<evidence type="ECO:0000313" key="2">
    <source>
        <dbReference type="EMBL" id="PLR30166.1"/>
    </source>
</evidence>
<dbReference type="InterPro" id="IPR038725">
    <property type="entry name" value="YdaG_split_barrel_FMN-bd"/>
</dbReference>
<dbReference type="PANTHER" id="PTHR34818:SF1">
    <property type="entry name" value="PROTEIN BLI-3"/>
    <property type="match status" value="1"/>
</dbReference>
<feature type="domain" description="General stress protein FMN-binding split barrel" evidence="1">
    <location>
        <begin position="7"/>
        <end position="139"/>
    </location>
</feature>
<dbReference type="OrthoDB" id="1432662at2"/>
<comment type="caution">
    <text evidence="2">The sequence shown here is derived from an EMBL/GenBank/DDBJ whole genome shotgun (WGS) entry which is preliminary data.</text>
</comment>
<accession>A0A2N5DTY6</accession>
<gene>
    <name evidence="2" type="ORF">CYR32_19320</name>
</gene>
<sequence length="144" mass="16278">MSQVSLSQLSKAIKDIDYAMFSTLSEGGTIASRPMSNNRNVEYNGDAYFFTTEDNQIVADIENDATTTLNYVTAKSSDKPSLFIAIQGESALIREKEALKEYWTPDVEKWFPQGIDTPDLLLIKVTAQRISYWDDQNNHQEISL</sequence>
<dbReference type="Pfam" id="PF16242">
    <property type="entry name" value="Pyrid_ox_like"/>
    <property type="match status" value="1"/>
</dbReference>